<protein>
    <submittedName>
        <fullName evidence="2">Uncharacterized protein</fullName>
    </submittedName>
</protein>
<evidence type="ECO:0000313" key="2">
    <source>
        <dbReference type="EMBL" id="BES89229.1"/>
    </source>
</evidence>
<proteinExistence type="predicted"/>
<feature type="region of interest" description="Disordered" evidence="1">
    <location>
        <begin position="1"/>
        <end position="31"/>
    </location>
</feature>
<evidence type="ECO:0000313" key="3">
    <source>
        <dbReference type="Proteomes" id="UP001307889"/>
    </source>
</evidence>
<evidence type="ECO:0000256" key="1">
    <source>
        <dbReference type="SAM" id="MobiDB-lite"/>
    </source>
</evidence>
<reference evidence="2 3" key="1">
    <citation type="submission" date="2023-09" db="EMBL/GenBank/DDBJ databases">
        <title>Nesidiocoris tenuis whole genome shotgun sequence.</title>
        <authorList>
            <person name="Shibata T."/>
            <person name="Shimoda M."/>
            <person name="Kobayashi T."/>
            <person name="Uehara T."/>
        </authorList>
    </citation>
    <scope>NUCLEOTIDE SEQUENCE [LARGE SCALE GENOMIC DNA]</scope>
    <source>
        <strain evidence="2 3">Japan</strain>
    </source>
</reference>
<feature type="compositionally biased region" description="Basic residues" evidence="1">
    <location>
        <begin position="1"/>
        <end position="10"/>
    </location>
</feature>
<name>A0ABN7AA83_9HEMI</name>
<dbReference type="EMBL" id="AP028909">
    <property type="protein sequence ID" value="BES89229.1"/>
    <property type="molecule type" value="Genomic_DNA"/>
</dbReference>
<sequence length="115" mass="13039">MRSRNSKSHSPHPNLFTIDDRTSQLSTSEAKCPLSRQDEALANRRDKSCFSRLFAVHAKYYKRGQGSRGRVEEGGSSRRLRHVGRLTFSIRILIKTHEPNANIVHSPAPADSIKR</sequence>
<dbReference type="Proteomes" id="UP001307889">
    <property type="component" value="Chromosome 1"/>
</dbReference>
<keyword evidence="3" id="KW-1185">Reference proteome</keyword>
<organism evidence="2 3">
    <name type="scientific">Nesidiocoris tenuis</name>
    <dbReference type="NCBI Taxonomy" id="355587"/>
    <lineage>
        <taxon>Eukaryota</taxon>
        <taxon>Metazoa</taxon>
        <taxon>Ecdysozoa</taxon>
        <taxon>Arthropoda</taxon>
        <taxon>Hexapoda</taxon>
        <taxon>Insecta</taxon>
        <taxon>Pterygota</taxon>
        <taxon>Neoptera</taxon>
        <taxon>Paraneoptera</taxon>
        <taxon>Hemiptera</taxon>
        <taxon>Heteroptera</taxon>
        <taxon>Panheteroptera</taxon>
        <taxon>Cimicomorpha</taxon>
        <taxon>Miridae</taxon>
        <taxon>Dicyphina</taxon>
        <taxon>Nesidiocoris</taxon>
    </lineage>
</organism>
<gene>
    <name evidence="2" type="ORF">NTJ_02036</name>
</gene>
<accession>A0ABN7AA83</accession>